<evidence type="ECO:0000313" key="4">
    <source>
        <dbReference type="EMBL" id="MFC5176810.1"/>
    </source>
</evidence>
<dbReference type="Proteomes" id="UP001596087">
    <property type="component" value="Unassembled WGS sequence"/>
</dbReference>
<dbReference type="Pfam" id="PF11887">
    <property type="entry name" value="Mce4_CUP1"/>
    <property type="match status" value="1"/>
</dbReference>
<dbReference type="PANTHER" id="PTHR33371:SF16">
    <property type="entry name" value="MCE-FAMILY PROTEIN MCE3F"/>
    <property type="match status" value="1"/>
</dbReference>
<dbReference type="InterPro" id="IPR005693">
    <property type="entry name" value="Mce"/>
</dbReference>
<name>A0ABW0BHU5_9ACTN</name>
<dbReference type="EMBL" id="JBHSKD010000008">
    <property type="protein sequence ID" value="MFC5176810.1"/>
    <property type="molecule type" value="Genomic_DNA"/>
</dbReference>
<keyword evidence="5" id="KW-1185">Reference proteome</keyword>
<dbReference type="PANTHER" id="PTHR33371">
    <property type="entry name" value="INTERMEMBRANE PHOSPHOLIPID TRANSPORT SYSTEM BINDING PROTEIN MLAD-RELATED"/>
    <property type="match status" value="1"/>
</dbReference>
<comment type="caution">
    <text evidence="4">The sequence shown here is derived from an EMBL/GenBank/DDBJ whole genome shotgun (WGS) entry which is preliminary data.</text>
</comment>
<feature type="region of interest" description="Disordered" evidence="1">
    <location>
        <begin position="329"/>
        <end position="373"/>
    </location>
</feature>
<accession>A0ABW0BHU5</accession>
<dbReference type="InterPro" id="IPR024516">
    <property type="entry name" value="Mce_C"/>
</dbReference>
<evidence type="ECO:0000259" key="2">
    <source>
        <dbReference type="Pfam" id="PF02470"/>
    </source>
</evidence>
<evidence type="ECO:0000313" key="5">
    <source>
        <dbReference type="Proteomes" id="UP001596087"/>
    </source>
</evidence>
<feature type="compositionally biased region" description="Low complexity" evidence="1">
    <location>
        <begin position="362"/>
        <end position="373"/>
    </location>
</feature>
<gene>
    <name evidence="4" type="ORF">ACFPGP_09015</name>
</gene>
<protein>
    <submittedName>
        <fullName evidence="4">MCE family protein</fullName>
    </submittedName>
</protein>
<dbReference type="InterPro" id="IPR003399">
    <property type="entry name" value="Mce/MlaD"/>
</dbReference>
<reference evidence="5" key="1">
    <citation type="journal article" date="2019" name="Int. J. Syst. Evol. Microbiol.">
        <title>The Global Catalogue of Microorganisms (GCM) 10K type strain sequencing project: providing services to taxonomists for standard genome sequencing and annotation.</title>
        <authorList>
            <consortium name="The Broad Institute Genomics Platform"/>
            <consortium name="The Broad Institute Genome Sequencing Center for Infectious Disease"/>
            <person name="Wu L."/>
            <person name="Ma J."/>
        </authorList>
    </citation>
    <scope>NUCLEOTIDE SEQUENCE [LARGE SCALE GENOMIC DNA]</scope>
    <source>
        <strain evidence="5">DFY41</strain>
    </source>
</reference>
<dbReference type="NCBIfam" id="TIGR00996">
    <property type="entry name" value="Mtu_fam_mce"/>
    <property type="match status" value="1"/>
</dbReference>
<feature type="region of interest" description="Disordered" evidence="1">
    <location>
        <begin position="385"/>
        <end position="410"/>
    </location>
</feature>
<sequence>MITRRTKVQLMVFVLITLLGVSFVGARYARLDRLLFDDTYAVTAHFADSGGIFAGGEVTYRGVRIGQVEKLVLTDQGVDVVMDIDKGYDSIPADTLAVVGNRSAVGEQYVELQPQVDAQPYLSDGDEIAEEDTRTPIQTQQLLGDISDTVESVDKDALSTTVSELGDAFGGTGQDLQRIIDSGNSFIAEANANFDTTKALIRDSNTVLRGQLDSAQAIRSFARDLQLFTGTLAGSDRALREVIDNGSATATQLRTFLEENDVDLGELIGELVTTGEVVVENIHGVEQILAIYPYVVEGGFTVVSKSPETGLYDAHFGMVLTQNPSVCHDGYQGTDIRPPQDGSNAKMNTDARCTEPPSQSDPRGAQNAPRAAAAYRAPVASYDPTTDRLTWGSQVPGGLTSPGTPAPRTLGEESWKWLFLQPLLTGK</sequence>
<dbReference type="Pfam" id="PF02470">
    <property type="entry name" value="MlaD"/>
    <property type="match status" value="1"/>
</dbReference>
<feature type="domain" description="Mammalian cell entry C-terminal" evidence="3">
    <location>
        <begin position="121"/>
        <end position="277"/>
    </location>
</feature>
<evidence type="ECO:0000259" key="3">
    <source>
        <dbReference type="Pfam" id="PF11887"/>
    </source>
</evidence>
<proteinExistence type="predicted"/>
<dbReference type="RefSeq" id="WP_378589377.1">
    <property type="nucleotide sequence ID" value="NZ_JBHSKD010000008.1"/>
</dbReference>
<feature type="domain" description="Mce/MlaD" evidence="2">
    <location>
        <begin position="39"/>
        <end position="114"/>
    </location>
</feature>
<organism evidence="4 5">
    <name type="scientific">Nocardioides taihuensis</name>
    <dbReference type="NCBI Taxonomy" id="1835606"/>
    <lineage>
        <taxon>Bacteria</taxon>
        <taxon>Bacillati</taxon>
        <taxon>Actinomycetota</taxon>
        <taxon>Actinomycetes</taxon>
        <taxon>Propionibacteriales</taxon>
        <taxon>Nocardioidaceae</taxon>
        <taxon>Nocardioides</taxon>
    </lineage>
</organism>
<dbReference type="InterPro" id="IPR052336">
    <property type="entry name" value="MlaD_Phospholipid_Transporter"/>
</dbReference>
<evidence type="ECO:0000256" key="1">
    <source>
        <dbReference type="SAM" id="MobiDB-lite"/>
    </source>
</evidence>